<dbReference type="EMBL" id="JAPMSZ010000011">
    <property type="protein sequence ID" value="KAJ5083959.1"/>
    <property type="molecule type" value="Genomic_DNA"/>
</dbReference>
<evidence type="ECO:0000256" key="1">
    <source>
        <dbReference type="SAM" id="MobiDB-lite"/>
    </source>
</evidence>
<accession>A0A9W9ELK7</accession>
<evidence type="ECO:0000313" key="2">
    <source>
        <dbReference type="EMBL" id="KAJ5083959.1"/>
    </source>
</evidence>
<name>A0A9W9ELK7_9EURO</name>
<dbReference type="AlphaFoldDB" id="A0A9W9ELK7"/>
<organism evidence="2 3">
    <name type="scientific">Penicillium alfredii</name>
    <dbReference type="NCBI Taxonomy" id="1506179"/>
    <lineage>
        <taxon>Eukaryota</taxon>
        <taxon>Fungi</taxon>
        <taxon>Dikarya</taxon>
        <taxon>Ascomycota</taxon>
        <taxon>Pezizomycotina</taxon>
        <taxon>Eurotiomycetes</taxon>
        <taxon>Eurotiomycetidae</taxon>
        <taxon>Eurotiales</taxon>
        <taxon>Aspergillaceae</taxon>
        <taxon>Penicillium</taxon>
    </lineage>
</organism>
<dbReference type="Proteomes" id="UP001141434">
    <property type="component" value="Unassembled WGS sequence"/>
</dbReference>
<comment type="caution">
    <text evidence="2">The sequence shown here is derived from an EMBL/GenBank/DDBJ whole genome shotgun (WGS) entry which is preliminary data.</text>
</comment>
<protein>
    <submittedName>
        <fullName evidence="2">Uncharacterized protein</fullName>
    </submittedName>
</protein>
<reference evidence="2" key="2">
    <citation type="journal article" date="2023" name="IMA Fungus">
        <title>Comparative genomic study of the Penicillium genus elucidates a diverse pangenome and 15 lateral gene transfer events.</title>
        <authorList>
            <person name="Petersen C."/>
            <person name="Sorensen T."/>
            <person name="Nielsen M.R."/>
            <person name="Sondergaard T.E."/>
            <person name="Sorensen J.L."/>
            <person name="Fitzpatrick D.A."/>
            <person name="Frisvad J.C."/>
            <person name="Nielsen K.L."/>
        </authorList>
    </citation>
    <scope>NUCLEOTIDE SEQUENCE</scope>
    <source>
        <strain evidence="2">IBT 34128</strain>
    </source>
</reference>
<gene>
    <name evidence="2" type="ORF">NUU61_008538</name>
</gene>
<dbReference type="RefSeq" id="XP_056507356.1">
    <property type="nucleotide sequence ID" value="XM_056659063.1"/>
</dbReference>
<evidence type="ECO:0000313" key="3">
    <source>
        <dbReference type="Proteomes" id="UP001141434"/>
    </source>
</evidence>
<proteinExistence type="predicted"/>
<sequence>MIALNRSSQPVRQTMDKRLETGPGVVCSTQVLDSRTALDMSQGAMGHQISPGSFVGQGMAQVQVVSEAGHGGRYSTHKLPTVDSGINNSMTVLAALVRQLRKKGLVHRRAGEIARIRTARHTLKRRRADTQQSRGARQRNEKTNIQIEGLRRGRNRLNDFAGHAPGQHDHGWGEVVLVDGGLDHFGDLPAPVP</sequence>
<keyword evidence="3" id="KW-1185">Reference proteome</keyword>
<dbReference type="GeneID" id="81398232"/>
<reference evidence="2" key="1">
    <citation type="submission" date="2022-11" db="EMBL/GenBank/DDBJ databases">
        <authorList>
            <person name="Petersen C."/>
        </authorList>
    </citation>
    <scope>NUCLEOTIDE SEQUENCE</scope>
    <source>
        <strain evidence="2">IBT 34128</strain>
    </source>
</reference>
<feature type="region of interest" description="Disordered" evidence="1">
    <location>
        <begin position="125"/>
        <end position="144"/>
    </location>
</feature>